<feature type="compositionally biased region" description="Polar residues" evidence="3">
    <location>
        <begin position="276"/>
        <end position="288"/>
    </location>
</feature>
<sequence length="311" mass="35346">MSTIVNLKTTINIGDIMLLRWTGVTFLLCLLNSPCFAEEKEIAITIDDLPFVGSGSSTPASLKRTENRFMAIVKALVDNQVPATGFVIGEAVAKNEWYLLETFRNQGFSLGNHTYTHKSLNNMSATKYIADIDRADSVLAPVMTEPKYFRYPYLAEGKGPKKQKVYDYLAEHQYTIAPVTIDSKDYEFNARFYKIPYRKRAQNLPDFKKRYLAYIWKQTLLAEHRSKKVDGQPVKQILLIHANLLNSLCLEDIIEMYRKNGYKFISLADALKGNTAQPLSNSVETPNNLKPEKKETDNKSATIKTVTEHQS</sequence>
<accession>A0A0W0YA16</accession>
<dbReference type="AlphaFoldDB" id="A0A0W0YA16"/>
<dbReference type="GO" id="GO:0046872">
    <property type="term" value="F:metal ion binding"/>
    <property type="evidence" value="ECO:0007669"/>
    <property type="project" value="UniProtKB-KW"/>
</dbReference>
<gene>
    <name evidence="5" type="ORF">Lsan_4194</name>
</gene>
<dbReference type="PANTHER" id="PTHR10587">
    <property type="entry name" value="GLYCOSYL TRANSFERASE-RELATED"/>
    <property type="match status" value="1"/>
</dbReference>
<evidence type="ECO:0000256" key="1">
    <source>
        <dbReference type="ARBA" id="ARBA00022723"/>
    </source>
</evidence>
<dbReference type="Gene3D" id="3.20.20.370">
    <property type="entry name" value="Glycoside hydrolase/deacetylase"/>
    <property type="match status" value="1"/>
</dbReference>
<dbReference type="STRING" id="45074.Lsan_4194"/>
<evidence type="ECO:0000259" key="4">
    <source>
        <dbReference type="PROSITE" id="PS51677"/>
    </source>
</evidence>
<feature type="region of interest" description="Disordered" evidence="3">
    <location>
        <begin position="276"/>
        <end position="311"/>
    </location>
</feature>
<feature type="domain" description="NodB homology" evidence="4">
    <location>
        <begin position="40"/>
        <end position="265"/>
    </location>
</feature>
<dbReference type="Proteomes" id="UP000054703">
    <property type="component" value="Unassembled WGS sequence"/>
</dbReference>
<dbReference type="InterPro" id="IPR050248">
    <property type="entry name" value="Polysacc_deacetylase_ArnD"/>
</dbReference>
<dbReference type="InterPro" id="IPR002509">
    <property type="entry name" value="NODB_dom"/>
</dbReference>
<dbReference type="PANTHER" id="PTHR10587:SF133">
    <property type="entry name" value="CHITIN DEACETYLASE 1-RELATED"/>
    <property type="match status" value="1"/>
</dbReference>
<name>A0A0W0YA16_9GAMM</name>
<dbReference type="CDD" id="cd10960">
    <property type="entry name" value="CE4_NodB_like_1"/>
    <property type="match status" value="1"/>
</dbReference>
<dbReference type="Pfam" id="PF01522">
    <property type="entry name" value="Polysacc_deac_1"/>
    <property type="match status" value="1"/>
</dbReference>
<evidence type="ECO:0000256" key="3">
    <source>
        <dbReference type="SAM" id="MobiDB-lite"/>
    </source>
</evidence>
<comment type="caution">
    <text evidence="5">The sequence shown here is derived from an EMBL/GenBank/DDBJ whole genome shotgun (WGS) entry which is preliminary data.</text>
</comment>
<evidence type="ECO:0000313" key="6">
    <source>
        <dbReference type="Proteomes" id="UP000054703"/>
    </source>
</evidence>
<dbReference type="EMBL" id="LNYU01000091">
    <property type="protein sequence ID" value="KTD53784.1"/>
    <property type="molecule type" value="Genomic_DNA"/>
</dbReference>
<keyword evidence="1" id="KW-0479">Metal-binding</keyword>
<dbReference type="PROSITE" id="PS51677">
    <property type="entry name" value="NODB"/>
    <property type="match status" value="1"/>
</dbReference>
<organism evidence="5 6">
    <name type="scientific">Legionella santicrucis</name>
    <dbReference type="NCBI Taxonomy" id="45074"/>
    <lineage>
        <taxon>Bacteria</taxon>
        <taxon>Pseudomonadati</taxon>
        <taxon>Pseudomonadota</taxon>
        <taxon>Gammaproteobacteria</taxon>
        <taxon>Legionellales</taxon>
        <taxon>Legionellaceae</taxon>
        <taxon>Legionella</taxon>
    </lineage>
</organism>
<evidence type="ECO:0000256" key="2">
    <source>
        <dbReference type="ARBA" id="ARBA00022801"/>
    </source>
</evidence>
<evidence type="ECO:0000313" key="5">
    <source>
        <dbReference type="EMBL" id="KTD53784.1"/>
    </source>
</evidence>
<reference evidence="5 6" key="1">
    <citation type="submission" date="2015-11" db="EMBL/GenBank/DDBJ databases">
        <title>Genomic analysis of 38 Legionella species identifies large and diverse effector repertoires.</title>
        <authorList>
            <person name="Burstein D."/>
            <person name="Amaro F."/>
            <person name="Zusman T."/>
            <person name="Lifshitz Z."/>
            <person name="Cohen O."/>
            <person name="Gilbert J.A."/>
            <person name="Pupko T."/>
            <person name="Shuman H.A."/>
            <person name="Segal G."/>
        </authorList>
    </citation>
    <scope>NUCLEOTIDE SEQUENCE [LARGE SCALE GENOMIC DNA]</scope>
    <source>
        <strain evidence="5 6">SC-63-C7</strain>
    </source>
</reference>
<proteinExistence type="predicted"/>
<dbReference type="GO" id="GO:0016020">
    <property type="term" value="C:membrane"/>
    <property type="evidence" value="ECO:0007669"/>
    <property type="project" value="TreeGrafter"/>
</dbReference>
<dbReference type="InterPro" id="IPR011330">
    <property type="entry name" value="Glyco_hydro/deAcase_b/a-brl"/>
</dbReference>
<keyword evidence="6" id="KW-1185">Reference proteome</keyword>
<dbReference type="PATRIC" id="fig|45074.5.peg.4509"/>
<dbReference type="SUPFAM" id="SSF88713">
    <property type="entry name" value="Glycoside hydrolase/deacetylase"/>
    <property type="match status" value="1"/>
</dbReference>
<keyword evidence="2" id="KW-0378">Hydrolase</keyword>
<dbReference type="GO" id="GO:0005975">
    <property type="term" value="P:carbohydrate metabolic process"/>
    <property type="evidence" value="ECO:0007669"/>
    <property type="project" value="InterPro"/>
</dbReference>
<protein>
    <submittedName>
        <fullName evidence="5">Polysaccharide deacetylase</fullName>
    </submittedName>
</protein>
<dbReference type="GO" id="GO:0016810">
    <property type="term" value="F:hydrolase activity, acting on carbon-nitrogen (but not peptide) bonds"/>
    <property type="evidence" value="ECO:0007669"/>
    <property type="project" value="InterPro"/>
</dbReference>